<dbReference type="Gene3D" id="3.90.79.10">
    <property type="entry name" value="Nucleoside Triphosphate Pyrophosphohydrolase"/>
    <property type="match status" value="1"/>
</dbReference>
<comment type="catalytic activity">
    <reaction evidence="1">
        <text>GDP-alpha-D-mannose + H2O = alpha-D-mannose 1-phosphate + GMP + 2 H(+)</text>
        <dbReference type="Rhea" id="RHEA:27978"/>
        <dbReference type="ChEBI" id="CHEBI:15377"/>
        <dbReference type="ChEBI" id="CHEBI:15378"/>
        <dbReference type="ChEBI" id="CHEBI:57527"/>
        <dbReference type="ChEBI" id="CHEBI:58115"/>
        <dbReference type="ChEBI" id="CHEBI:58409"/>
    </reaction>
</comment>
<gene>
    <name evidence="9" type="ORF">RJ45_19935</name>
</gene>
<evidence type="ECO:0000256" key="7">
    <source>
        <dbReference type="ARBA" id="ARBA00032272"/>
    </source>
</evidence>
<sequence>MKEITTLESKVVYQNRWMTVREDKIQRQSGNTGIYSIVEKADFVIVLPIEDEHIYLVEQYRYPLEKRCLELPQGSWEEEPNADPKELAAGELREETGLVAKQLTYVGFQHLATGYSSQGYHIFLATGLEHTETDLDDEEEGLITQKVSLKEFETMIIEGIITDASSVNAYGLAKLKQLI</sequence>
<comment type="cofactor">
    <cofactor evidence="2">
        <name>Mg(2+)</name>
        <dbReference type="ChEBI" id="CHEBI:18420"/>
    </cofactor>
</comment>
<organism evidence="9 10">
    <name type="scientific">Photobacterium gaetbulicola</name>
    <dbReference type="NCBI Taxonomy" id="1295392"/>
    <lineage>
        <taxon>Bacteria</taxon>
        <taxon>Pseudomonadati</taxon>
        <taxon>Pseudomonadota</taxon>
        <taxon>Gammaproteobacteria</taxon>
        <taxon>Vibrionales</taxon>
        <taxon>Vibrionaceae</taxon>
        <taxon>Photobacterium</taxon>
    </lineage>
</organism>
<evidence type="ECO:0000256" key="3">
    <source>
        <dbReference type="ARBA" id="ARBA00007275"/>
    </source>
</evidence>
<name>A0A0B9FZS6_9GAMM</name>
<dbReference type="Pfam" id="PF00293">
    <property type="entry name" value="NUDIX"/>
    <property type="match status" value="1"/>
</dbReference>
<reference evidence="9 10" key="1">
    <citation type="submission" date="2014-12" db="EMBL/GenBank/DDBJ databases">
        <title>Genome sequencing of Photobacterium gaetbulicola AD005a.</title>
        <authorList>
            <person name="Adrian T.G.S."/>
            <person name="Chan K.G."/>
        </authorList>
    </citation>
    <scope>NUCLEOTIDE SEQUENCE [LARGE SCALE GENOMIC DNA]</scope>
    <source>
        <strain evidence="9 10">AD005a</strain>
    </source>
</reference>
<evidence type="ECO:0000256" key="4">
    <source>
        <dbReference type="ARBA" id="ARBA00016377"/>
    </source>
</evidence>
<dbReference type="EMBL" id="JWLZ01000186">
    <property type="protein sequence ID" value="KHT62023.1"/>
    <property type="molecule type" value="Genomic_DNA"/>
</dbReference>
<dbReference type="Proteomes" id="UP000031278">
    <property type="component" value="Unassembled WGS sequence"/>
</dbReference>
<dbReference type="PROSITE" id="PS51462">
    <property type="entry name" value="NUDIX"/>
    <property type="match status" value="1"/>
</dbReference>
<dbReference type="GO" id="GO:0019693">
    <property type="term" value="P:ribose phosphate metabolic process"/>
    <property type="evidence" value="ECO:0007669"/>
    <property type="project" value="TreeGrafter"/>
</dbReference>
<dbReference type="SUPFAM" id="SSF55811">
    <property type="entry name" value="Nudix"/>
    <property type="match status" value="1"/>
</dbReference>
<dbReference type="GO" id="GO:0006753">
    <property type="term" value="P:nucleoside phosphate metabolic process"/>
    <property type="evidence" value="ECO:0007669"/>
    <property type="project" value="TreeGrafter"/>
</dbReference>
<dbReference type="GO" id="GO:0016787">
    <property type="term" value="F:hydrolase activity"/>
    <property type="evidence" value="ECO:0007669"/>
    <property type="project" value="UniProtKB-KW"/>
</dbReference>
<feature type="domain" description="Nudix hydrolase" evidence="8">
    <location>
        <begin position="39"/>
        <end position="169"/>
    </location>
</feature>
<dbReference type="CDD" id="cd24161">
    <property type="entry name" value="NUDIX_ADPRase_Ndx2"/>
    <property type="match status" value="1"/>
</dbReference>
<evidence type="ECO:0000256" key="6">
    <source>
        <dbReference type="ARBA" id="ARBA00032162"/>
    </source>
</evidence>
<dbReference type="AlphaFoldDB" id="A0A0B9FZS6"/>
<comment type="similarity">
    <text evidence="3">Belongs to the Nudix hydrolase family. NudK subfamily.</text>
</comment>
<evidence type="ECO:0000256" key="5">
    <source>
        <dbReference type="ARBA" id="ARBA00022801"/>
    </source>
</evidence>
<evidence type="ECO:0000259" key="8">
    <source>
        <dbReference type="PROSITE" id="PS51462"/>
    </source>
</evidence>
<dbReference type="InterPro" id="IPR000086">
    <property type="entry name" value="NUDIX_hydrolase_dom"/>
</dbReference>
<evidence type="ECO:0000256" key="2">
    <source>
        <dbReference type="ARBA" id="ARBA00001946"/>
    </source>
</evidence>
<evidence type="ECO:0000256" key="1">
    <source>
        <dbReference type="ARBA" id="ARBA00000847"/>
    </source>
</evidence>
<accession>A0A0B9FZS6</accession>
<comment type="caution">
    <text evidence="9">The sequence shown here is derived from an EMBL/GenBank/DDBJ whole genome shotgun (WGS) entry which is preliminary data.</text>
</comment>
<dbReference type="RefSeq" id="WP_039466333.1">
    <property type="nucleotide sequence ID" value="NZ_JWLZ01000186.1"/>
</dbReference>
<keyword evidence="5" id="KW-0378">Hydrolase</keyword>
<dbReference type="PANTHER" id="PTHR11839">
    <property type="entry name" value="UDP/ADP-SUGAR PYROPHOSPHATASE"/>
    <property type="match status" value="1"/>
</dbReference>
<dbReference type="GO" id="GO:0005829">
    <property type="term" value="C:cytosol"/>
    <property type="evidence" value="ECO:0007669"/>
    <property type="project" value="TreeGrafter"/>
</dbReference>
<dbReference type="InterPro" id="IPR015797">
    <property type="entry name" value="NUDIX_hydrolase-like_dom_sf"/>
</dbReference>
<dbReference type="PANTHER" id="PTHR11839:SF18">
    <property type="entry name" value="NUDIX HYDROLASE DOMAIN-CONTAINING PROTEIN"/>
    <property type="match status" value="1"/>
</dbReference>
<evidence type="ECO:0000313" key="9">
    <source>
        <dbReference type="EMBL" id="KHT62023.1"/>
    </source>
</evidence>
<evidence type="ECO:0000313" key="10">
    <source>
        <dbReference type="Proteomes" id="UP000031278"/>
    </source>
</evidence>
<proteinExistence type="inferred from homology"/>
<protein>
    <recommendedName>
        <fullName evidence="4">GDP-mannose pyrophosphatase</fullName>
    </recommendedName>
    <alternativeName>
        <fullName evidence="6">GDP-mannose hydrolase</fullName>
    </alternativeName>
    <alternativeName>
        <fullName evidence="7">GDPMK</fullName>
    </alternativeName>
</protein>